<reference evidence="3" key="1">
    <citation type="journal article" date="2019" name="Int. J. Syst. Evol. Microbiol.">
        <title>The Global Catalogue of Microorganisms (GCM) 10K type strain sequencing project: providing services to taxonomists for standard genome sequencing and annotation.</title>
        <authorList>
            <consortium name="The Broad Institute Genomics Platform"/>
            <consortium name="The Broad Institute Genome Sequencing Center for Infectious Disease"/>
            <person name="Wu L."/>
            <person name="Ma J."/>
        </authorList>
    </citation>
    <scope>NUCLEOTIDE SEQUENCE [LARGE SCALE GENOMIC DNA]</scope>
    <source>
        <strain evidence="3">CGMCC 4.7192</strain>
    </source>
</reference>
<dbReference type="EMBL" id="JBHUII010000004">
    <property type="protein sequence ID" value="MFD2205446.1"/>
    <property type="molecule type" value="Genomic_DNA"/>
</dbReference>
<keyword evidence="1" id="KW-0732">Signal</keyword>
<dbReference type="RefSeq" id="WP_380250063.1">
    <property type="nucleotide sequence ID" value="NZ_JBHUII010000004.1"/>
</dbReference>
<evidence type="ECO:0000313" key="3">
    <source>
        <dbReference type="Proteomes" id="UP001597294"/>
    </source>
</evidence>
<gene>
    <name evidence="2" type="ORF">ACFSKO_07485</name>
</gene>
<dbReference type="Proteomes" id="UP001597294">
    <property type="component" value="Unassembled WGS sequence"/>
</dbReference>
<evidence type="ECO:0000313" key="2">
    <source>
        <dbReference type="EMBL" id="MFD2205446.1"/>
    </source>
</evidence>
<protein>
    <submittedName>
        <fullName evidence="2">Uncharacterized protein</fullName>
    </submittedName>
</protein>
<feature type="signal peptide" evidence="1">
    <location>
        <begin position="1"/>
        <end position="21"/>
    </location>
</feature>
<comment type="caution">
    <text evidence="2">The sequence shown here is derived from an EMBL/GenBank/DDBJ whole genome shotgun (WGS) entry which is preliminary data.</text>
</comment>
<proteinExistence type="predicted"/>
<evidence type="ECO:0000256" key="1">
    <source>
        <dbReference type="SAM" id="SignalP"/>
    </source>
</evidence>
<keyword evidence="3" id="KW-1185">Reference proteome</keyword>
<organism evidence="2 3">
    <name type="scientific">Kiloniella antarctica</name>
    <dbReference type="NCBI Taxonomy" id="1550907"/>
    <lineage>
        <taxon>Bacteria</taxon>
        <taxon>Pseudomonadati</taxon>
        <taxon>Pseudomonadota</taxon>
        <taxon>Alphaproteobacteria</taxon>
        <taxon>Rhodospirillales</taxon>
        <taxon>Kiloniellaceae</taxon>
        <taxon>Kiloniella</taxon>
    </lineage>
</organism>
<name>A0ABW5BJW6_9PROT</name>
<accession>A0ABW5BJW6</accession>
<sequence>MKYKVTLAFASLMVLTQPTVAEPSINNMQGCQALLDFVDTKLENAPASYGSSEIATVRQGLSNYNAFIQKEIITPGLIKFSNGDQGKADALQEQVDVYKSTLVKSYSEKYPQNRLFMDHVVALNNCTKQAVPTGADLQSLKDAMQAMIALTKQS</sequence>
<feature type="chain" id="PRO_5045772786" evidence="1">
    <location>
        <begin position="22"/>
        <end position="154"/>
    </location>
</feature>